<dbReference type="Proteomes" id="UP001320544">
    <property type="component" value="Chromosome"/>
</dbReference>
<organism evidence="1 2">
    <name type="scientific">Raoultibacter timonensis</name>
    <dbReference type="NCBI Taxonomy" id="1907662"/>
    <lineage>
        <taxon>Bacteria</taxon>
        <taxon>Bacillati</taxon>
        <taxon>Actinomycetota</taxon>
        <taxon>Coriobacteriia</taxon>
        <taxon>Eggerthellales</taxon>
        <taxon>Eggerthellaceae</taxon>
        <taxon>Raoultibacter</taxon>
    </lineage>
</organism>
<protein>
    <submittedName>
        <fullName evidence="1">Uncharacterized protein</fullName>
    </submittedName>
</protein>
<evidence type="ECO:0000313" key="1">
    <source>
        <dbReference type="EMBL" id="BDE94798.1"/>
    </source>
</evidence>
<sequence length="81" mass="8986">MPSSPRLRAQQMRYRGGNRSETVEFACATRPWAVLPYALALQRYTATSPMPSTCMTRSATVSTVTMATVAQMRMRVTGLLL</sequence>
<keyword evidence="2" id="KW-1185">Reference proteome</keyword>
<name>A0ABN6ME34_9ACTN</name>
<gene>
    <name evidence="1" type="ORF">CE91St30_01310</name>
</gene>
<accession>A0ABN6ME34</accession>
<proteinExistence type="predicted"/>
<reference evidence="1 2" key="1">
    <citation type="submission" date="2022-01" db="EMBL/GenBank/DDBJ databases">
        <title>Novel bile acid biosynthetic pathways are enriched in the microbiome of centenarians.</title>
        <authorList>
            <person name="Sato Y."/>
            <person name="Atarashi K."/>
            <person name="Plichta R.D."/>
            <person name="Arai Y."/>
            <person name="Sasajima S."/>
            <person name="Kearney M.S."/>
            <person name="Suda W."/>
            <person name="Takeshita K."/>
            <person name="Sasaki T."/>
            <person name="Okamoto S."/>
            <person name="Skelly N.A."/>
            <person name="Okamura Y."/>
            <person name="Vlamakis H."/>
            <person name="Li Y."/>
            <person name="Tanoue T."/>
            <person name="Takei H."/>
            <person name="Nittono H."/>
            <person name="Narushima S."/>
            <person name="Irie J."/>
            <person name="Itoh H."/>
            <person name="Moriya K."/>
            <person name="Sugiura Y."/>
            <person name="Suematsu M."/>
            <person name="Moritoki N."/>
            <person name="Shibata S."/>
            <person name="Littman R.D."/>
            <person name="Fischbach A.M."/>
            <person name="Uwamino Y."/>
            <person name="Inoue T."/>
            <person name="Honda A."/>
            <person name="Hattori M."/>
            <person name="Murai T."/>
            <person name="Xavier J.R."/>
            <person name="Hirose N."/>
            <person name="Honda K."/>
        </authorList>
    </citation>
    <scope>NUCLEOTIDE SEQUENCE [LARGE SCALE GENOMIC DNA]</scope>
    <source>
        <strain evidence="1 2">CE91-St30</strain>
    </source>
</reference>
<evidence type="ECO:0000313" key="2">
    <source>
        <dbReference type="Proteomes" id="UP001320544"/>
    </source>
</evidence>
<dbReference type="EMBL" id="AP025564">
    <property type="protein sequence ID" value="BDE94798.1"/>
    <property type="molecule type" value="Genomic_DNA"/>
</dbReference>